<evidence type="ECO:0000313" key="6">
    <source>
        <dbReference type="EMBL" id="OIO30197.1"/>
    </source>
</evidence>
<evidence type="ECO:0000256" key="2">
    <source>
        <dbReference type="ARBA" id="ARBA00022722"/>
    </source>
</evidence>
<keyword evidence="4" id="KW-0378">Hydrolase</keyword>
<dbReference type="GO" id="GO:0004526">
    <property type="term" value="F:ribonuclease P activity"/>
    <property type="evidence" value="ECO:0007669"/>
    <property type="project" value="InterPro"/>
</dbReference>
<dbReference type="SUPFAM" id="SSF54211">
    <property type="entry name" value="Ribosomal protein S5 domain 2-like"/>
    <property type="match status" value="1"/>
</dbReference>
<dbReference type="AlphaFoldDB" id="A0A1J4V5X2"/>
<comment type="caution">
    <text evidence="6">The sequence shown here is derived from an EMBL/GenBank/DDBJ whole genome shotgun (WGS) entry which is preliminary data.</text>
</comment>
<dbReference type="EMBL" id="MNVN01000022">
    <property type="protein sequence ID" value="OIO30197.1"/>
    <property type="molecule type" value="Genomic_DNA"/>
</dbReference>
<keyword evidence="3" id="KW-0255">Endonuclease</keyword>
<protein>
    <submittedName>
        <fullName evidence="6">Uncharacterized protein</fullName>
    </submittedName>
</protein>
<dbReference type="STRING" id="1805281.AUJ77_03620"/>
<dbReference type="Proteomes" id="UP000181992">
    <property type="component" value="Unassembled WGS sequence"/>
</dbReference>
<dbReference type="InterPro" id="IPR000100">
    <property type="entry name" value="RNase_P"/>
</dbReference>
<sequence>MISKKNRISKHGFPEDQIRGFRVFSHSFTAVFYQSTEEHRVAVVVSKKMAKTAVLRNLLRRRSYDAISPCLKGSSTTVVVVFPKKELPSTNFIDLKTEFYNAFRQVKLL</sequence>
<evidence type="ECO:0000256" key="4">
    <source>
        <dbReference type="ARBA" id="ARBA00022801"/>
    </source>
</evidence>
<evidence type="ECO:0000256" key="3">
    <source>
        <dbReference type="ARBA" id="ARBA00022759"/>
    </source>
</evidence>
<name>A0A1J4V5X2_9BACT</name>
<evidence type="ECO:0000313" key="7">
    <source>
        <dbReference type="Proteomes" id="UP000181992"/>
    </source>
</evidence>
<accession>A0A1J4V5X2</accession>
<dbReference type="InterPro" id="IPR014721">
    <property type="entry name" value="Ribsml_uS5_D2-typ_fold_subgr"/>
</dbReference>
<reference evidence="6 7" key="1">
    <citation type="journal article" date="2016" name="Environ. Microbiol.">
        <title>Genomic resolution of a cold subsurface aquifer community provides metabolic insights for novel microbes adapted to high CO concentrations.</title>
        <authorList>
            <person name="Probst A.J."/>
            <person name="Castelle C.J."/>
            <person name="Singh A."/>
            <person name="Brown C.T."/>
            <person name="Anantharaman K."/>
            <person name="Sharon I."/>
            <person name="Hug L.A."/>
            <person name="Burstein D."/>
            <person name="Emerson J.B."/>
            <person name="Thomas B.C."/>
            <person name="Banfield J.F."/>
        </authorList>
    </citation>
    <scope>NUCLEOTIDE SEQUENCE [LARGE SCALE GENOMIC DNA]</scope>
    <source>
        <strain evidence="6">CG1_02_43_90</strain>
    </source>
</reference>
<gene>
    <name evidence="6" type="ORF">AUJ77_03620</name>
</gene>
<dbReference type="GO" id="GO:0000049">
    <property type="term" value="F:tRNA binding"/>
    <property type="evidence" value="ECO:0007669"/>
    <property type="project" value="InterPro"/>
</dbReference>
<keyword evidence="5" id="KW-0694">RNA-binding</keyword>
<keyword evidence="1" id="KW-0819">tRNA processing</keyword>
<dbReference type="GO" id="GO:0008033">
    <property type="term" value="P:tRNA processing"/>
    <property type="evidence" value="ECO:0007669"/>
    <property type="project" value="UniProtKB-KW"/>
</dbReference>
<dbReference type="Pfam" id="PF00825">
    <property type="entry name" value="Ribonuclease_P"/>
    <property type="match status" value="1"/>
</dbReference>
<dbReference type="Gene3D" id="3.30.230.10">
    <property type="match status" value="1"/>
</dbReference>
<evidence type="ECO:0000256" key="5">
    <source>
        <dbReference type="ARBA" id="ARBA00022884"/>
    </source>
</evidence>
<evidence type="ECO:0000256" key="1">
    <source>
        <dbReference type="ARBA" id="ARBA00022694"/>
    </source>
</evidence>
<organism evidence="6 7">
    <name type="scientific">Candidatus Nomurabacteria bacterium CG1_02_43_90</name>
    <dbReference type="NCBI Taxonomy" id="1805281"/>
    <lineage>
        <taxon>Bacteria</taxon>
        <taxon>Candidatus Nomuraibacteriota</taxon>
    </lineage>
</organism>
<proteinExistence type="predicted"/>
<dbReference type="InterPro" id="IPR020568">
    <property type="entry name" value="Ribosomal_Su5_D2-typ_SF"/>
</dbReference>
<keyword evidence="2" id="KW-0540">Nuclease</keyword>